<name>A0A0R3KSP0_9BRAD</name>
<organism evidence="1 2">
    <name type="scientific">Bradyrhizobium valentinum</name>
    <dbReference type="NCBI Taxonomy" id="1518501"/>
    <lineage>
        <taxon>Bacteria</taxon>
        <taxon>Pseudomonadati</taxon>
        <taxon>Pseudomonadota</taxon>
        <taxon>Alphaproteobacteria</taxon>
        <taxon>Hyphomicrobiales</taxon>
        <taxon>Nitrobacteraceae</taxon>
        <taxon>Bradyrhizobium</taxon>
    </lineage>
</organism>
<reference evidence="1 2" key="1">
    <citation type="submission" date="2014-03" db="EMBL/GenBank/DDBJ databases">
        <title>Bradyrhizobium valentinum sp. nov., isolated from effective nodules of Lupinus mariae-josephae, a lupine endemic of basic-lime soils in Eastern Spain.</title>
        <authorList>
            <person name="Duran D."/>
            <person name="Rey L."/>
            <person name="Navarro A."/>
            <person name="Busquets A."/>
            <person name="Imperial J."/>
            <person name="Ruiz-Argueso T."/>
        </authorList>
    </citation>
    <scope>NUCLEOTIDE SEQUENCE [LARGE SCALE GENOMIC DNA]</scope>
    <source>
        <strain evidence="1 2">LmjM3</strain>
    </source>
</reference>
<evidence type="ECO:0000313" key="2">
    <source>
        <dbReference type="Proteomes" id="UP000051913"/>
    </source>
</evidence>
<dbReference type="Proteomes" id="UP000051913">
    <property type="component" value="Unassembled WGS sequence"/>
</dbReference>
<dbReference type="STRING" id="1518501.CQ10_28380"/>
<keyword evidence="2" id="KW-1185">Reference proteome</keyword>
<sequence length="155" mass="16528">MLRLKILASVIPLAIAALFARGEFLAGPRPCIQISGTSVQIATLSWQAHRHVSFTDDPSRATVRVQISDNAEAADFTVIDDIDTTEAGACKSDAPPRLVAISRARTGSDPVIYLSRDGPADYRIFVSSNSFSLLDAAALIVGARGEHHRVEAASL</sequence>
<accession>A0A0R3KSP0</accession>
<comment type="caution">
    <text evidence="1">The sequence shown here is derived from an EMBL/GenBank/DDBJ whole genome shotgun (WGS) entry which is preliminary data.</text>
</comment>
<proteinExistence type="predicted"/>
<dbReference type="AlphaFoldDB" id="A0A0R3KSP0"/>
<protein>
    <submittedName>
        <fullName evidence="1">Uncharacterized protein</fullName>
    </submittedName>
</protein>
<evidence type="ECO:0000313" key="1">
    <source>
        <dbReference type="EMBL" id="KRR08005.1"/>
    </source>
</evidence>
<gene>
    <name evidence="1" type="ORF">CP49_34920</name>
</gene>
<dbReference type="EMBL" id="LLXX01000087">
    <property type="protein sequence ID" value="KRR08005.1"/>
    <property type="molecule type" value="Genomic_DNA"/>
</dbReference>
<dbReference type="RefSeq" id="WP_057850686.1">
    <property type="nucleotide sequence ID" value="NZ_LLXX01000087.1"/>
</dbReference>